<name>A0ABT1MRZ8_9RHOB</name>
<accession>A0ABT1MRZ8</accession>
<dbReference type="InterPro" id="IPR050739">
    <property type="entry name" value="MFP"/>
</dbReference>
<gene>
    <name evidence="2" type="ORF">MLD63_08720</name>
</gene>
<protein>
    <submittedName>
        <fullName evidence="2">HlyD family secretion protein</fullName>
    </submittedName>
</protein>
<dbReference type="Proteomes" id="UP001203945">
    <property type="component" value="Unassembled WGS sequence"/>
</dbReference>
<dbReference type="EMBL" id="JAKZEU010000002">
    <property type="protein sequence ID" value="MCQ0970504.1"/>
    <property type="molecule type" value="Genomic_DNA"/>
</dbReference>
<sequence length="349" mass="37378">MLSRLTRHIATLIAAVVGILGTVGVLYAWGLPPFANDARLTEDAYVRGTVTFLAPQVSGAVVEVAVNDYEDVEAGQLLVRLDDSLYAQRLAQAKAQFDSANAGLASARQERLAAEAKVESADAGVQSARAALEVSKDERDRTAELRNRNVVTERDAQNQQLAFDQAQAVLLQAEAQAATARQDVELVAVEREARAAAVEEARAAVNLARLDLEHTRIVAPMDGKLGEISARVGEYVAPGTRLASLVPERKWIVANFKETELAGMEVGDPITFSVDALGEAALTGRIENFSPATGSEFSVLGSSNATGNFIKISRRLPVRIAIDPDQPLVERLVPGMSVVVRVDLDDAEL</sequence>
<dbReference type="Gene3D" id="2.40.50.100">
    <property type="match status" value="1"/>
</dbReference>
<dbReference type="SUPFAM" id="SSF111369">
    <property type="entry name" value="HlyD-like secretion proteins"/>
    <property type="match status" value="2"/>
</dbReference>
<dbReference type="InterPro" id="IPR058625">
    <property type="entry name" value="MdtA-like_BSH"/>
</dbReference>
<evidence type="ECO:0000313" key="2">
    <source>
        <dbReference type="EMBL" id="MCQ0970504.1"/>
    </source>
</evidence>
<keyword evidence="3" id="KW-1185">Reference proteome</keyword>
<dbReference type="Gene3D" id="2.40.30.170">
    <property type="match status" value="1"/>
</dbReference>
<dbReference type="RefSeq" id="WP_255329477.1">
    <property type="nucleotide sequence ID" value="NZ_JAKZEU010000002.1"/>
</dbReference>
<feature type="domain" description="Multidrug resistance protein MdtA-like barrel-sandwich hybrid" evidence="1">
    <location>
        <begin position="54"/>
        <end position="244"/>
    </location>
</feature>
<evidence type="ECO:0000313" key="3">
    <source>
        <dbReference type="Proteomes" id="UP001203945"/>
    </source>
</evidence>
<dbReference type="Pfam" id="PF25917">
    <property type="entry name" value="BSH_RND"/>
    <property type="match status" value="1"/>
</dbReference>
<dbReference type="PANTHER" id="PTHR30386:SF24">
    <property type="entry name" value="MULTIDRUG RESISTANCE EFFLUX PUMP"/>
    <property type="match status" value="1"/>
</dbReference>
<dbReference type="Gene3D" id="1.10.287.470">
    <property type="entry name" value="Helix hairpin bin"/>
    <property type="match status" value="2"/>
</dbReference>
<proteinExistence type="predicted"/>
<comment type="caution">
    <text evidence="2">The sequence shown here is derived from an EMBL/GenBank/DDBJ whole genome shotgun (WGS) entry which is preliminary data.</text>
</comment>
<reference evidence="2 3" key="1">
    <citation type="submission" date="2022-03" db="EMBL/GenBank/DDBJ databases">
        <authorList>
            <person name="He Y."/>
        </authorList>
    </citation>
    <scope>NUCLEOTIDE SEQUENCE [LARGE SCALE GENOMIC DNA]</scope>
    <source>
        <strain evidence="2 3">TK19116</strain>
    </source>
</reference>
<organism evidence="2 3">
    <name type="scientific">Paracoccus albicereus</name>
    <dbReference type="NCBI Taxonomy" id="2922394"/>
    <lineage>
        <taxon>Bacteria</taxon>
        <taxon>Pseudomonadati</taxon>
        <taxon>Pseudomonadota</taxon>
        <taxon>Alphaproteobacteria</taxon>
        <taxon>Rhodobacterales</taxon>
        <taxon>Paracoccaceae</taxon>
        <taxon>Paracoccus</taxon>
    </lineage>
</organism>
<dbReference type="PANTHER" id="PTHR30386">
    <property type="entry name" value="MEMBRANE FUSION SUBUNIT OF EMRAB-TOLC MULTIDRUG EFFLUX PUMP"/>
    <property type="match status" value="1"/>
</dbReference>
<evidence type="ECO:0000259" key="1">
    <source>
        <dbReference type="Pfam" id="PF25917"/>
    </source>
</evidence>